<dbReference type="GeneID" id="19470010"/>
<protein>
    <submittedName>
        <fullName evidence="4">Acetyl-CoA synthetase-like protein</fullName>
    </submittedName>
</protein>
<dbReference type="Gene3D" id="3.30.300.30">
    <property type="match status" value="1"/>
</dbReference>
<evidence type="ECO:0000259" key="2">
    <source>
        <dbReference type="Pfam" id="PF00501"/>
    </source>
</evidence>
<proteinExistence type="inferred from homology"/>
<keyword evidence="5" id="KW-1185">Reference proteome</keyword>
<evidence type="ECO:0000259" key="3">
    <source>
        <dbReference type="Pfam" id="PF13193"/>
    </source>
</evidence>
<dbReference type="Gene3D" id="2.30.38.10">
    <property type="entry name" value="Luciferase, Domain 3"/>
    <property type="match status" value="1"/>
</dbReference>
<dbReference type="EMBL" id="KE145354">
    <property type="protein sequence ID" value="EPE35269.1"/>
    <property type="molecule type" value="Genomic_DNA"/>
</dbReference>
<feature type="domain" description="AMP-dependent synthetase/ligase" evidence="2">
    <location>
        <begin position="48"/>
        <end position="422"/>
    </location>
</feature>
<dbReference type="InterPro" id="IPR000873">
    <property type="entry name" value="AMP-dep_synth/lig_dom"/>
</dbReference>
<gene>
    <name evidence="4" type="ORF">GLAREA_10966</name>
</gene>
<dbReference type="Pfam" id="PF13193">
    <property type="entry name" value="AMP-binding_C"/>
    <property type="match status" value="1"/>
</dbReference>
<dbReference type="AlphaFoldDB" id="S3DDU8"/>
<dbReference type="CDD" id="cd05911">
    <property type="entry name" value="Firefly_Luc_like"/>
    <property type="match status" value="1"/>
</dbReference>
<organism evidence="4 5">
    <name type="scientific">Glarea lozoyensis (strain ATCC 20868 / MF5171)</name>
    <dbReference type="NCBI Taxonomy" id="1116229"/>
    <lineage>
        <taxon>Eukaryota</taxon>
        <taxon>Fungi</taxon>
        <taxon>Dikarya</taxon>
        <taxon>Ascomycota</taxon>
        <taxon>Pezizomycotina</taxon>
        <taxon>Leotiomycetes</taxon>
        <taxon>Helotiales</taxon>
        <taxon>Helotiaceae</taxon>
        <taxon>Glarea</taxon>
    </lineage>
</organism>
<sequence>MPFTPPAFMPPLEPGPPDSIPISEFILNDAHGREPTKTSRNPFTCGLTGKTYTAAEHAERVELLARAISKECGWLPSKGTEWDKVAGIFALNTIDSMTLAYAVHRLNGIATPANAAYSASELEFQLKSSGATCLFTCIALLETALQAAKAVGIPNDKVYILEMPKEFSGSKSVPFKTVGQLISEGAQLPELEKLKWEKGQGKRQTAFLCYSSGTSGLPKGVMISHQNVITNVLQFTLFEKHVREKRPKGQTSEVVLGLLPLSHIYGLVVIAHVSAYRGDEVIILPKFEMPSFLNAIQRFKIAGLYLVPPIIIQLAKNQKVCSQYDLSSVRSIFTGAAPLGAETAEELQKVYPDWAIKQGYGLTETCTVVCGTPQHDIWFGSSGCLLPGFTAKILSIEGVEINSYDQPGELVVQSPSVVLGYLNNDQANKETFIEDTDGKGRWMRTGDEAVIKKSPGGNEHIFIVDRIKELIKVKGLQVAPAELEAHLLSHPSVADCAVIPVPDERAGEVPKAYVVKSTSVGLEENDRMVARDICKYVEEHKAKHKWLKGGVEFLDVVPKSPSGKILRRLLRDKEKEARRKKGAKL</sequence>
<dbReference type="PROSITE" id="PS00455">
    <property type="entry name" value="AMP_BINDING"/>
    <property type="match status" value="1"/>
</dbReference>
<dbReference type="eggNOG" id="KOG1176">
    <property type="taxonomic scope" value="Eukaryota"/>
</dbReference>
<dbReference type="OrthoDB" id="6509636at2759"/>
<dbReference type="InterPro" id="IPR025110">
    <property type="entry name" value="AMP-bd_C"/>
</dbReference>
<evidence type="ECO:0000313" key="4">
    <source>
        <dbReference type="EMBL" id="EPE35269.1"/>
    </source>
</evidence>
<dbReference type="KEGG" id="glz:GLAREA_10966"/>
<dbReference type="Gene3D" id="3.40.50.980">
    <property type="match status" value="2"/>
</dbReference>
<dbReference type="FunFam" id="3.30.300.30:FF:000007">
    <property type="entry name" value="4-coumarate--CoA ligase 2"/>
    <property type="match status" value="1"/>
</dbReference>
<dbReference type="Pfam" id="PF00501">
    <property type="entry name" value="AMP-binding"/>
    <property type="match status" value="1"/>
</dbReference>
<reference evidence="4 5" key="1">
    <citation type="journal article" date="2013" name="BMC Genomics">
        <title>Genomics-driven discovery of the pneumocandin biosynthetic gene cluster in the fungus Glarea lozoyensis.</title>
        <authorList>
            <person name="Chen L."/>
            <person name="Yue Q."/>
            <person name="Zhang X."/>
            <person name="Xiang M."/>
            <person name="Wang C."/>
            <person name="Li S."/>
            <person name="Che Y."/>
            <person name="Ortiz-Lopez F.J."/>
            <person name="Bills G.F."/>
            <person name="Liu X."/>
            <person name="An Z."/>
        </authorList>
    </citation>
    <scope>NUCLEOTIDE SEQUENCE [LARGE SCALE GENOMIC DNA]</scope>
    <source>
        <strain evidence="5">ATCC 20868 / MF5171</strain>
    </source>
</reference>
<evidence type="ECO:0000256" key="1">
    <source>
        <dbReference type="ARBA" id="ARBA00006432"/>
    </source>
</evidence>
<dbReference type="InterPro" id="IPR020845">
    <property type="entry name" value="AMP-binding_CS"/>
</dbReference>
<dbReference type="HOGENOM" id="CLU_000022_59_2_1"/>
<accession>S3DDU8</accession>
<dbReference type="RefSeq" id="XP_008077348.1">
    <property type="nucleotide sequence ID" value="XM_008079157.1"/>
</dbReference>
<comment type="similarity">
    <text evidence="1">Belongs to the ATP-dependent AMP-binding enzyme family.</text>
</comment>
<dbReference type="SUPFAM" id="SSF56801">
    <property type="entry name" value="Acetyl-CoA synthetase-like"/>
    <property type="match status" value="1"/>
</dbReference>
<dbReference type="OMA" id="RDPYTCG"/>
<evidence type="ECO:0000313" key="5">
    <source>
        <dbReference type="Proteomes" id="UP000016922"/>
    </source>
</evidence>
<feature type="domain" description="AMP-binding enzyme C-terminal" evidence="3">
    <location>
        <begin position="482"/>
        <end position="564"/>
    </location>
</feature>
<dbReference type="Proteomes" id="UP000016922">
    <property type="component" value="Unassembled WGS sequence"/>
</dbReference>
<dbReference type="GO" id="GO:0016405">
    <property type="term" value="F:CoA-ligase activity"/>
    <property type="evidence" value="ECO:0007669"/>
    <property type="project" value="TreeGrafter"/>
</dbReference>
<dbReference type="PANTHER" id="PTHR24096:SF422">
    <property type="entry name" value="BCDNA.GH02901"/>
    <property type="match status" value="1"/>
</dbReference>
<dbReference type="InterPro" id="IPR045851">
    <property type="entry name" value="AMP-bd_C_sf"/>
</dbReference>
<dbReference type="PANTHER" id="PTHR24096">
    <property type="entry name" value="LONG-CHAIN-FATTY-ACID--COA LIGASE"/>
    <property type="match status" value="1"/>
</dbReference>
<name>S3DDU8_GLAL2</name>
<dbReference type="STRING" id="1116229.S3DDU8"/>